<comment type="caution">
    <text evidence="2">The sequence shown here is derived from an EMBL/GenBank/DDBJ whole genome shotgun (WGS) entry which is preliminary data.</text>
</comment>
<dbReference type="RefSeq" id="WP_310059354.1">
    <property type="nucleotide sequence ID" value="NZ_JAVDVQ010000015.1"/>
</dbReference>
<name>A0ABU1UF89_9MICC</name>
<evidence type="ECO:0008006" key="4">
    <source>
        <dbReference type="Google" id="ProtNLM"/>
    </source>
</evidence>
<dbReference type="EMBL" id="JAVDVQ010000015">
    <property type="protein sequence ID" value="MDR7083868.1"/>
    <property type="molecule type" value="Genomic_DNA"/>
</dbReference>
<accession>A0ABU1UF89</accession>
<protein>
    <recommendedName>
        <fullName evidence="4">Antitoxin</fullName>
    </recommendedName>
</protein>
<proteinExistence type="predicted"/>
<evidence type="ECO:0000313" key="3">
    <source>
        <dbReference type="Proteomes" id="UP001252243"/>
    </source>
</evidence>
<dbReference type="InterPro" id="IPR028037">
    <property type="entry name" value="Antitoxin_Rv0909/MT0933"/>
</dbReference>
<evidence type="ECO:0000256" key="1">
    <source>
        <dbReference type="SAM" id="MobiDB-lite"/>
    </source>
</evidence>
<keyword evidence="3" id="KW-1185">Reference proteome</keyword>
<dbReference type="Pfam" id="PF14013">
    <property type="entry name" value="MT0933_antitox"/>
    <property type="match status" value="1"/>
</dbReference>
<reference evidence="2 3" key="1">
    <citation type="submission" date="2023-07" db="EMBL/GenBank/DDBJ databases">
        <title>Sorghum-associated microbial communities from plants grown in Nebraska, USA.</title>
        <authorList>
            <person name="Schachtman D."/>
        </authorList>
    </citation>
    <scope>NUCLEOTIDE SEQUENCE [LARGE SCALE GENOMIC DNA]</scope>
    <source>
        <strain evidence="2 3">BE167</strain>
    </source>
</reference>
<evidence type="ECO:0000313" key="2">
    <source>
        <dbReference type="EMBL" id="MDR7083868.1"/>
    </source>
</evidence>
<feature type="region of interest" description="Disordered" evidence="1">
    <location>
        <begin position="55"/>
        <end position="92"/>
    </location>
</feature>
<organism evidence="2 3">
    <name type="scientific">Arthrobacter ginsengisoli</name>
    <dbReference type="NCBI Taxonomy" id="1356565"/>
    <lineage>
        <taxon>Bacteria</taxon>
        <taxon>Bacillati</taxon>
        <taxon>Actinomycetota</taxon>
        <taxon>Actinomycetes</taxon>
        <taxon>Micrococcales</taxon>
        <taxon>Micrococcaceae</taxon>
        <taxon>Arthrobacter</taxon>
    </lineage>
</organism>
<gene>
    <name evidence="2" type="ORF">J2X01_003168</name>
</gene>
<dbReference type="Proteomes" id="UP001252243">
    <property type="component" value="Unassembled WGS sequence"/>
</dbReference>
<sequence>MGLLDDLKGKAQQIIGGNEEAIKDGIEKAGDFVDSKTGGKHADKIDAVQRGASDFVDKANDRPNAAPVADETPVAGEPPVPPVTGEPRQPGL</sequence>